<protein>
    <submittedName>
        <fullName evidence="2">Uncharacterized protein</fullName>
    </submittedName>
</protein>
<accession>A0A7J6MVC0</accession>
<sequence length="71" mass="7794">MPSDIVLLNSTVLDYSENVLALFQALELDPTVLDTNPDPFQCLCEALEKKYKKEGGSSGADKEDEEMPSAE</sequence>
<reference evidence="2 3" key="1">
    <citation type="submission" date="2020-04" db="EMBL/GenBank/DDBJ databases">
        <title>Perkinsus chesapeaki whole genome sequence.</title>
        <authorList>
            <person name="Bogema D.R."/>
        </authorList>
    </citation>
    <scope>NUCLEOTIDE SEQUENCE [LARGE SCALE GENOMIC DNA]</scope>
    <source>
        <strain evidence="2">ATCC PRA-425</strain>
    </source>
</reference>
<dbReference type="OrthoDB" id="10493520at2759"/>
<keyword evidence="3" id="KW-1185">Reference proteome</keyword>
<evidence type="ECO:0000313" key="2">
    <source>
        <dbReference type="EMBL" id="KAF4674851.1"/>
    </source>
</evidence>
<dbReference type="EMBL" id="JAAPAO010000056">
    <property type="protein sequence ID" value="KAF4674851.1"/>
    <property type="molecule type" value="Genomic_DNA"/>
</dbReference>
<evidence type="ECO:0000256" key="1">
    <source>
        <dbReference type="SAM" id="MobiDB-lite"/>
    </source>
</evidence>
<dbReference type="Proteomes" id="UP000591131">
    <property type="component" value="Unassembled WGS sequence"/>
</dbReference>
<feature type="compositionally biased region" description="Acidic residues" evidence="1">
    <location>
        <begin position="62"/>
        <end position="71"/>
    </location>
</feature>
<organism evidence="2 3">
    <name type="scientific">Perkinsus chesapeaki</name>
    <name type="common">Clam parasite</name>
    <name type="synonym">Perkinsus andrewsi</name>
    <dbReference type="NCBI Taxonomy" id="330153"/>
    <lineage>
        <taxon>Eukaryota</taxon>
        <taxon>Sar</taxon>
        <taxon>Alveolata</taxon>
        <taxon>Perkinsozoa</taxon>
        <taxon>Perkinsea</taxon>
        <taxon>Perkinsida</taxon>
        <taxon>Perkinsidae</taxon>
        <taxon>Perkinsus</taxon>
    </lineage>
</organism>
<evidence type="ECO:0000313" key="3">
    <source>
        <dbReference type="Proteomes" id="UP000591131"/>
    </source>
</evidence>
<dbReference type="AlphaFoldDB" id="A0A7J6MVC0"/>
<proteinExistence type="predicted"/>
<feature type="region of interest" description="Disordered" evidence="1">
    <location>
        <begin position="52"/>
        <end position="71"/>
    </location>
</feature>
<name>A0A7J6MVC0_PERCH</name>
<comment type="caution">
    <text evidence="2">The sequence shown here is derived from an EMBL/GenBank/DDBJ whole genome shotgun (WGS) entry which is preliminary data.</text>
</comment>
<gene>
    <name evidence="2" type="ORF">FOL47_008599</name>
</gene>